<comment type="caution">
    <text evidence="5">The sequence shown here is derived from an EMBL/GenBank/DDBJ whole genome shotgun (WGS) entry which is preliminary data.</text>
</comment>
<dbReference type="PANTHER" id="PTHR16305:SF35">
    <property type="entry name" value="TRANSCRIPTIONAL ACTIVATOR DOMAIN"/>
    <property type="match status" value="1"/>
</dbReference>
<evidence type="ECO:0000256" key="2">
    <source>
        <dbReference type="ARBA" id="ARBA00022840"/>
    </source>
</evidence>
<keyword evidence="2" id="KW-0067">ATP-binding</keyword>
<dbReference type="EMBL" id="JBHLUH010000022">
    <property type="protein sequence ID" value="MFC0528984.1"/>
    <property type="molecule type" value="Genomic_DNA"/>
</dbReference>
<keyword evidence="1" id="KW-0547">Nucleotide-binding</keyword>
<dbReference type="SUPFAM" id="SSF46894">
    <property type="entry name" value="C-terminal effector domain of the bipartite response regulators"/>
    <property type="match status" value="1"/>
</dbReference>
<protein>
    <submittedName>
        <fullName evidence="5">AAA family ATPase</fullName>
    </submittedName>
</protein>
<dbReference type="PROSITE" id="PS50043">
    <property type="entry name" value="HTH_LUXR_2"/>
    <property type="match status" value="1"/>
</dbReference>
<dbReference type="PROSITE" id="PS00622">
    <property type="entry name" value="HTH_LUXR_1"/>
    <property type="match status" value="1"/>
</dbReference>
<dbReference type="SUPFAM" id="SSF52540">
    <property type="entry name" value="P-loop containing nucleoside triphosphate hydrolases"/>
    <property type="match status" value="1"/>
</dbReference>
<dbReference type="PANTHER" id="PTHR16305">
    <property type="entry name" value="TESTICULAR SOLUBLE ADENYLYL CYCLASE"/>
    <property type="match status" value="1"/>
</dbReference>
<dbReference type="Pfam" id="PF13191">
    <property type="entry name" value="AAA_16"/>
    <property type="match status" value="1"/>
</dbReference>
<evidence type="ECO:0000313" key="5">
    <source>
        <dbReference type="EMBL" id="MFC0528984.1"/>
    </source>
</evidence>
<sequence length="959" mass="101409">MSGIDAVLKHAVVAKGLTPYPDGRPASVSVRGEAQAFLREQLALSAAGSGRVVLVSGGVASGKTGVLHEFLDHAAESGVLTLTATGAPDEQRLSAGVIDQMFTNSALPPEMADQVADILAATDAIRPAEHQSGPQTSTPMIPLTRGICQILLRCFRERPVVLAVDDVQFADDSSLRLILQLQRRIRSVRMLIVLARCDPPNTADPTLHAHLTRLPHHHIRLAPLSEQAIGDLAAESLGVPLNGELVARLHELTAGNPMLVNALIEDYRGGDRHGSLVVGPAFSHAVLTFLHRWDSPLREVAGAIAVLGEPSSPDLVARLAEVTADVAGDMMTILAGVGLLSNGSFRHASAAAAALDSLSPAARAQLYLRAAEVKHHRASSAEEVAAHLIAAGQAPGGWPIRVLREAAEQAALADNVRFAGQCLELASAAATDTAERRAILSSLARITWRVNPSAAAAYLAALHQADPAAPPELAEPVTLARQSLWNGDDLTFGRAMDMLRESPDTSDPRTDAELGLACYWHFGAGAGTENTNLAARRGDPWQHTAATLARVWTVGPGDATTASAERILRNCPLADTTLEALATAILALAYDNRVERAEYWCATLSEQAARRGAVTWQALLDSVWANVTLRHGDVETAAGRARAALALLGTQGWGVSISHPLTTLLMADTATGAFDAAAGTLRQPVPDAMFQTVGGLRYLRARGRYHLATDRVLAAISDFQQCRRLMVRRNMDLPVLVPWRTDLAEANLRLGNVALAQELAQQQIDQTTEADASSRGAALRILALAGSPAERPALLAKALEQFERSGDRLEMARVLKVPGSGQHPPRRPEPGQSAQPVRIPGQRTARSAAPAGASGSGIAAMTRPPAPEARAAVATRPPVSDVVDPAGLPGPDSETAESSALSQAELRVAQLAASGKTNRQIGNSLFITISTVEQHLTRVYRKLGIRGRSELPTQLTSTA</sequence>
<dbReference type="InterPro" id="IPR036388">
    <property type="entry name" value="WH-like_DNA-bd_sf"/>
</dbReference>
<evidence type="ECO:0000313" key="6">
    <source>
        <dbReference type="Proteomes" id="UP001589867"/>
    </source>
</evidence>
<name>A0ABV6M3A0_9ACTN</name>
<dbReference type="SMART" id="SM00421">
    <property type="entry name" value="HTH_LUXR"/>
    <property type="match status" value="1"/>
</dbReference>
<dbReference type="Proteomes" id="UP001589867">
    <property type="component" value="Unassembled WGS sequence"/>
</dbReference>
<dbReference type="Gene3D" id="1.10.10.10">
    <property type="entry name" value="Winged helix-like DNA-binding domain superfamily/Winged helix DNA-binding domain"/>
    <property type="match status" value="1"/>
</dbReference>
<proteinExistence type="predicted"/>
<evidence type="ECO:0000256" key="1">
    <source>
        <dbReference type="ARBA" id="ARBA00022741"/>
    </source>
</evidence>
<feature type="compositionally biased region" description="Low complexity" evidence="3">
    <location>
        <begin position="845"/>
        <end position="879"/>
    </location>
</feature>
<feature type="domain" description="HTH luxR-type" evidence="4">
    <location>
        <begin position="894"/>
        <end position="959"/>
    </location>
</feature>
<dbReference type="InterPro" id="IPR016032">
    <property type="entry name" value="Sig_transdc_resp-reg_C-effctor"/>
</dbReference>
<dbReference type="CDD" id="cd06170">
    <property type="entry name" value="LuxR_C_like"/>
    <property type="match status" value="1"/>
</dbReference>
<dbReference type="InterPro" id="IPR027417">
    <property type="entry name" value="P-loop_NTPase"/>
</dbReference>
<organism evidence="5 6">
    <name type="scientific">Phytohabitans kaempferiae</name>
    <dbReference type="NCBI Taxonomy" id="1620943"/>
    <lineage>
        <taxon>Bacteria</taxon>
        <taxon>Bacillati</taxon>
        <taxon>Actinomycetota</taxon>
        <taxon>Actinomycetes</taxon>
        <taxon>Micromonosporales</taxon>
        <taxon>Micromonosporaceae</taxon>
    </lineage>
</organism>
<reference evidence="5 6" key="1">
    <citation type="submission" date="2024-09" db="EMBL/GenBank/DDBJ databases">
        <authorList>
            <person name="Sun Q."/>
            <person name="Mori K."/>
        </authorList>
    </citation>
    <scope>NUCLEOTIDE SEQUENCE [LARGE SCALE GENOMIC DNA]</scope>
    <source>
        <strain evidence="5 6">TBRC 3947</strain>
    </source>
</reference>
<gene>
    <name evidence="5" type="ORF">ACFFIA_15085</name>
</gene>
<dbReference type="PRINTS" id="PR00038">
    <property type="entry name" value="HTHLUXR"/>
</dbReference>
<dbReference type="Pfam" id="PF00196">
    <property type="entry name" value="GerE"/>
    <property type="match status" value="1"/>
</dbReference>
<dbReference type="InterPro" id="IPR000792">
    <property type="entry name" value="Tscrpt_reg_LuxR_C"/>
</dbReference>
<keyword evidence="6" id="KW-1185">Reference proteome</keyword>
<dbReference type="RefSeq" id="WP_377251291.1">
    <property type="nucleotide sequence ID" value="NZ_JBHLUH010000022.1"/>
</dbReference>
<evidence type="ECO:0000259" key="4">
    <source>
        <dbReference type="PROSITE" id="PS50043"/>
    </source>
</evidence>
<evidence type="ECO:0000256" key="3">
    <source>
        <dbReference type="SAM" id="MobiDB-lite"/>
    </source>
</evidence>
<feature type="region of interest" description="Disordered" evidence="3">
    <location>
        <begin position="817"/>
        <end position="901"/>
    </location>
</feature>
<accession>A0ABV6M3A0</accession>
<dbReference type="InterPro" id="IPR041664">
    <property type="entry name" value="AAA_16"/>
</dbReference>